<dbReference type="WBParaSite" id="ECPE_0001632301-mRNA-1">
    <property type="protein sequence ID" value="ECPE_0001632301-mRNA-1"/>
    <property type="gene ID" value="ECPE_0001632301"/>
</dbReference>
<organism evidence="3">
    <name type="scientific">Echinostoma caproni</name>
    <dbReference type="NCBI Taxonomy" id="27848"/>
    <lineage>
        <taxon>Eukaryota</taxon>
        <taxon>Metazoa</taxon>
        <taxon>Spiralia</taxon>
        <taxon>Lophotrochozoa</taxon>
        <taxon>Platyhelminthes</taxon>
        <taxon>Trematoda</taxon>
        <taxon>Digenea</taxon>
        <taxon>Plagiorchiida</taxon>
        <taxon>Echinostomata</taxon>
        <taxon>Echinostomatoidea</taxon>
        <taxon>Echinostomatidae</taxon>
        <taxon>Echinostoma</taxon>
    </lineage>
</organism>
<protein>
    <submittedName>
        <fullName evidence="3">Transposase</fullName>
    </submittedName>
</protein>
<name>A0A183BAP5_9TREM</name>
<sequence length="80" mass="8946">MRQRKLPPRSQCLIVVNLPEAEATTTQARLDHDLQLLRLHMITLFDGDAVEPVASIMVKAALRRGKPHQDSSPLPLKVVL</sequence>
<evidence type="ECO:0000313" key="2">
    <source>
        <dbReference type="Proteomes" id="UP000272942"/>
    </source>
</evidence>
<evidence type="ECO:0000313" key="3">
    <source>
        <dbReference type="WBParaSite" id="ECPE_0001632301-mRNA-1"/>
    </source>
</evidence>
<proteinExistence type="predicted"/>
<dbReference type="OrthoDB" id="7480989at2759"/>
<keyword evidence="2" id="KW-1185">Reference proteome</keyword>
<evidence type="ECO:0000313" key="1">
    <source>
        <dbReference type="EMBL" id="VDP93552.1"/>
    </source>
</evidence>
<reference evidence="3" key="1">
    <citation type="submission" date="2016-06" db="UniProtKB">
        <authorList>
            <consortium name="WormBaseParasite"/>
        </authorList>
    </citation>
    <scope>IDENTIFICATION</scope>
</reference>
<dbReference type="Proteomes" id="UP000272942">
    <property type="component" value="Unassembled WGS sequence"/>
</dbReference>
<dbReference type="AlphaFoldDB" id="A0A183BAP5"/>
<gene>
    <name evidence="1" type="ORF">ECPE_LOCUS16280</name>
</gene>
<reference evidence="1 2" key="2">
    <citation type="submission" date="2018-11" db="EMBL/GenBank/DDBJ databases">
        <authorList>
            <consortium name="Pathogen Informatics"/>
        </authorList>
    </citation>
    <scope>NUCLEOTIDE SEQUENCE [LARGE SCALE GENOMIC DNA]</scope>
    <source>
        <strain evidence="1 2">Egypt</strain>
    </source>
</reference>
<dbReference type="EMBL" id="UZAN01063658">
    <property type="protein sequence ID" value="VDP93552.1"/>
    <property type="molecule type" value="Genomic_DNA"/>
</dbReference>
<accession>A0A183BAP5</accession>